<organism evidence="1 2">
    <name type="scientific">Acaulospora colombiana</name>
    <dbReference type="NCBI Taxonomy" id="27376"/>
    <lineage>
        <taxon>Eukaryota</taxon>
        <taxon>Fungi</taxon>
        <taxon>Fungi incertae sedis</taxon>
        <taxon>Mucoromycota</taxon>
        <taxon>Glomeromycotina</taxon>
        <taxon>Glomeromycetes</taxon>
        <taxon>Diversisporales</taxon>
        <taxon>Acaulosporaceae</taxon>
        <taxon>Acaulospora</taxon>
    </lineage>
</organism>
<sequence length="99" mass="11751">MQDIEKGIPNLTKIEVLVTVELILNWIGRCNARRNALNMEKKKYHGTKFKVTTIKETMLRDQSLQKEATYKRKPGYHQPNEESTHDPHPRHDRDEKKKQ</sequence>
<accession>A0ACA9KKF4</accession>
<reference evidence="1" key="1">
    <citation type="submission" date="2021-06" db="EMBL/GenBank/DDBJ databases">
        <authorList>
            <person name="Kallberg Y."/>
            <person name="Tangrot J."/>
            <person name="Rosling A."/>
        </authorList>
    </citation>
    <scope>NUCLEOTIDE SEQUENCE</scope>
    <source>
        <strain evidence="1">CL356</strain>
    </source>
</reference>
<name>A0ACA9KKF4_9GLOM</name>
<evidence type="ECO:0000313" key="1">
    <source>
        <dbReference type="EMBL" id="CAG8477666.1"/>
    </source>
</evidence>
<comment type="caution">
    <text evidence="1">The sequence shown here is derived from an EMBL/GenBank/DDBJ whole genome shotgun (WGS) entry which is preliminary data.</text>
</comment>
<protein>
    <submittedName>
        <fullName evidence="1">12311_t:CDS:1</fullName>
    </submittedName>
</protein>
<dbReference type="EMBL" id="CAJVPT010002234">
    <property type="protein sequence ID" value="CAG8477666.1"/>
    <property type="molecule type" value="Genomic_DNA"/>
</dbReference>
<evidence type="ECO:0000313" key="2">
    <source>
        <dbReference type="Proteomes" id="UP000789525"/>
    </source>
</evidence>
<gene>
    <name evidence="1" type="ORF">ACOLOM_LOCUS1864</name>
</gene>
<dbReference type="Proteomes" id="UP000789525">
    <property type="component" value="Unassembled WGS sequence"/>
</dbReference>
<keyword evidence="2" id="KW-1185">Reference proteome</keyword>
<proteinExistence type="predicted"/>